<dbReference type="SUPFAM" id="SSF48371">
    <property type="entry name" value="ARM repeat"/>
    <property type="match status" value="1"/>
</dbReference>
<evidence type="ECO:0000313" key="4">
    <source>
        <dbReference type="Proteomes" id="UP000054498"/>
    </source>
</evidence>
<dbReference type="InterPro" id="IPR039662">
    <property type="entry name" value="Cohesin_Scc3/SA"/>
</dbReference>
<dbReference type="InterPro" id="IPR056396">
    <property type="entry name" value="HEAT_SCC3-SA"/>
</dbReference>
<dbReference type="Pfam" id="PF21581">
    <property type="entry name" value="SCD"/>
    <property type="match status" value="1"/>
</dbReference>
<dbReference type="GO" id="GO:0000785">
    <property type="term" value="C:chromatin"/>
    <property type="evidence" value="ECO:0007669"/>
    <property type="project" value="TreeGrafter"/>
</dbReference>
<feature type="domain" description="SCD" evidence="2">
    <location>
        <begin position="226"/>
        <end position="311"/>
    </location>
</feature>
<protein>
    <submittedName>
        <fullName evidence="3">Putative Cohesin subunit SA-1</fullName>
    </submittedName>
</protein>
<dbReference type="RefSeq" id="XP_013900428.1">
    <property type="nucleotide sequence ID" value="XM_014044974.1"/>
</dbReference>
<dbReference type="PROSITE" id="PS51425">
    <property type="entry name" value="SCD"/>
    <property type="match status" value="1"/>
</dbReference>
<dbReference type="KEGG" id="mng:MNEG_6551"/>
<dbReference type="InterPro" id="IPR011989">
    <property type="entry name" value="ARM-like"/>
</dbReference>
<dbReference type="InterPro" id="IPR016024">
    <property type="entry name" value="ARM-type_fold"/>
</dbReference>
<feature type="region of interest" description="Disordered" evidence="1">
    <location>
        <begin position="392"/>
        <end position="425"/>
    </location>
</feature>
<evidence type="ECO:0000259" key="2">
    <source>
        <dbReference type="PROSITE" id="PS51425"/>
    </source>
</evidence>
<sequence>MAQKRAKRQPADLHDLQLFDVLVKHGSSVPRAAKEWVERYRSNRDEATAELLTLLVKSTGSLDEVTAEDVEGGEVDEVVQNLALRITEESGIDPFTHRGVARTYLEHYRAFWDAAIREAAAQEVLFDARLPDRITNTVTALSCSPVRPFRYAGTVTAAQVVSSFVTVGVGLAEARDTAQYQQEQEGKKKGKAATDRAAALRRQVATLHHRAKELEQVIGVLFQGVFAHRFRDVDPRVRREVVSAIGSWASSCPSTFLSDSYLKYLAWAQSDAHPEVRSAAVAAIERLYQDSDNLPRLAEFTGRFKGRFVELMSDTDGGVAAAGLKLLGVLVKTKQLPLSDVRAAYQLLADEDEAVRKGAAGLVVQMLEEAGAEAQALAEREAAKAAAAAAKRGRGAAGKKGPKSPAPANGGPGEGASGSGIGGDSKESAQLEGLLLMMGRLAVGEDVDPSAAERRASLSGAAPVQPLSAGGVADLVGALAEELPLLNDAQLLVSALTDEAAAGRRGRLGNAHLAALVAAQIDRAAHQQLAGARRGRAATAASERAAQHQAGSVALMAALPKLLGSFQAEPEVAAPLVRSVRSLKLELFALRQQEAAYKALLDQVAGLFSRHTHDQLLSEAAATLVHCTKAGPAALQDPASRVLRATCASTAAKVSAAAAAVGRLSLSDLVEGVIALEEDLRTRGPSPPTRDAGGAGAPAVLHSLLAALQRARHLLSLEARELAAEQQMGKAIQRTL</sequence>
<dbReference type="Proteomes" id="UP000054498">
    <property type="component" value="Unassembled WGS sequence"/>
</dbReference>
<dbReference type="Gene3D" id="1.25.10.10">
    <property type="entry name" value="Leucine-rich Repeat Variant"/>
    <property type="match status" value="1"/>
</dbReference>
<dbReference type="Pfam" id="PF08514">
    <property type="entry name" value="STAG"/>
    <property type="match status" value="1"/>
</dbReference>
<accession>A0A0D2L2A8</accession>
<dbReference type="InterPro" id="IPR020839">
    <property type="entry name" value="SCD"/>
</dbReference>
<dbReference type="AlphaFoldDB" id="A0A0D2L2A8"/>
<dbReference type="InterPro" id="IPR013721">
    <property type="entry name" value="STAG"/>
</dbReference>
<organism evidence="3 4">
    <name type="scientific">Monoraphidium neglectum</name>
    <dbReference type="NCBI Taxonomy" id="145388"/>
    <lineage>
        <taxon>Eukaryota</taxon>
        <taxon>Viridiplantae</taxon>
        <taxon>Chlorophyta</taxon>
        <taxon>core chlorophytes</taxon>
        <taxon>Chlorophyceae</taxon>
        <taxon>CS clade</taxon>
        <taxon>Sphaeropleales</taxon>
        <taxon>Selenastraceae</taxon>
        <taxon>Monoraphidium</taxon>
    </lineage>
</organism>
<keyword evidence="4" id="KW-1185">Reference proteome</keyword>
<evidence type="ECO:0000313" key="3">
    <source>
        <dbReference type="EMBL" id="KIZ01409.1"/>
    </source>
</evidence>
<dbReference type="OrthoDB" id="498590at2759"/>
<proteinExistence type="predicted"/>
<dbReference type="STRING" id="145388.A0A0D2L2A8"/>
<dbReference type="EMBL" id="KK101293">
    <property type="protein sequence ID" value="KIZ01409.1"/>
    <property type="molecule type" value="Genomic_DNA"/>
</dbReference>
<reference evidence="3 4" key="1">
    <citation type="journal article" date="2013" name="BMC Genomics">
        <title>Reconstruction of the lipid metabolism for the microalga Monoraphidium neglectum from its genome sequence reveals characteristics suitable for biofuel production.</title>
        <authorList>
            <person name="Bogen C."/>
            <person name="Al-Dilaimi A."/>
            <person name="Albersmeier A."/>
            <person name="Wichmann J."/>
            <person name="Grundmann M."/>
            <person name="Rupp O."/>
            <person name="Lauersen K.J."/>
            <person name="Blifernez-Klassen O."/>
            <person name="Kalinowski J."/>
            <person name="Goesmann A."/>
            <person name="Mussgnug J.H."/>
            <person name="Kruse O."/>
        </authorList>
    </citation>
    <scope>NUCLEOTIDE SEQUENCE [LARGE SCALE GENOMIC DNA]</scope>
    <source>
        <strain evidence="3 4">SAG 48.87</strain>
    </source>
</reference>
<evidence type="ECO:0000256" key="1">
    <source>
        <dbReference type="SAM" id="MobiDB-lite"/>
    </source>
</evidence>
<dbReference type="GO" id="GO:0007062">
    <property type="term" value="P:sister chromatid cohesion"/>
    <property type="evidence" value="ECO:0007669"/>
    <property type="project" value="UniProtKB-ARBA"/>
</dbReference>
<dbReference type="PANTHER" id="PTHR11199:SF0">
    <property type="entry name" value="LD34181P-RELATED"/>
    <property type="match status" value="1"/>
</dbReference>
<dbReference type="PANTHER" id="PTHR11199">
    <property type="entry name" value="STROMAL ANTIGEN"/>
    <property type="match status" value="1"/>
</dbReference>
<name>A0A0D2L2A8_9CHLO</name>
<dbReference type="GO" id="GO:0003682">
    <property type="term" value="F:chromatin binding"/>
    <property type="evidence" value="ECO:0007669"/>
    <property type="project" value="TreeGrafter"/>
</dbReference>
<gene>
    <name evidence="3" type="ORF">MNEG_6551</name>
</gene>
<feature type="compositionally biased region" description="Gly residues" evidence="1">
    <location>
        <begin position="410"/>
        <end position="423"/>
    </location>
</feature>
<dbReference type="GO" id="GO:0005634">
    <property type="term" value="C:nucleus"/>
    <property type="evidence" value="ECO:0007669"/>
    <property type="project" value="TreeGrafter"/>
</dbReference>
<dbReference type="GO" id="GO:0008278">
    <property type="term" value="C:cohesin complex"/>
    <property type="evidence" value="ECO:0007669"/>
    <property type="project" value="TreeGrafter"/>
</dbReference>
<dbReference type="GeneID" id="25739427"/>
<dbReference type="Pfam" id="PF24571">
    <property type="entry name" value="HEAT_SCC3-SA"/>
    <property type="match status" value="1"/>
</dbReference>